<keyword evidence="2" id="KW-1185">Reference proteome</keyword>
<organism evidence="2 5">
    <name type="scientific">Dinoponera quadriceps</name>
    <name type="common">South American ant</name>
    <dbReference type="NCBI Taxonomy" id="609295"/>
    <lineage>
        <taxon>Eukaryota</taxon>
        <taxon>Metazoa</taxon>
        <taxon>Ecdysozoa</taxon>
        <taxon>Arthropoda</taxon>
        <taxon>Hexapoda</taxon>
        <taxon>Insecta</taxon>
        <taxon>Pterygota</taxon>
        <taxon>Neoptera</taxon>
        <taxon>Endopterygota</taxon>
        <taxon>Hymenoptera</taxon>
        <taxon>Apocrita</taxon>
        <taxon>Aculeata</taxon>
        <taxon>Formicoidea</taxon>
        <taxon>Formicidae</taxon>
        <taxon>Ponerinae</taxon>
        <taxon>Ponerini</taxon>
        <taxon>Dinoponera</taxon>
    </lineage>
</organism>
<dbReference type="RefSeq" id="XP_014471710.1">
    <property type="nucleotide sequence ID" value="XM_014616224.1"/>
</dbReference>
<dbReference type="OrthoDB" id="7476629at2759"/>
<evidence type="ECO:0000313" key="3">
    <source>
        <dbReference type="RefSeq" id="XP_014471709.1"/>
    </source>
</evidence>
<feature type="region of interest" description="Disordered" evidence="1">
    <location>
        <begin position="25"/>
        <end position="72"/>
    </location>
</feature>
<feature type="compositionally biased region" description="Low complexity" evidence="1">
    <location>
        <begin position="40"/>
        <end position="69"/>
    </location>
</feature>
<dbReference type="Proteomes" id="UP000515204">
    <property type="component" value="Unplaced"/>
</dbReference>
<evidence type="ECO:0000313" key="5">
    <source>
        <dbReference type="RefSeq" id="XP_014471711.1"/>
    </source>
</evidence>
<sequence length="265" mass="30255">MHCVTMDSYPTPNFDSCMIAAANQQRDVSQPANSQPPAVEQAQTQEEDQQQQMEQTQQITQQVQPNTQQSPQALTPIRLPAILDGEYFTVTKVEDSNVTVRCSQCQRHLNGNLKSTGNFLSHIKRVHPLLIDRIKCKSNQRKPAMVYVDSSSSDKCSDTTRIKRYKYHKNEDSVTKEESFEHEWSNTPFSIRSRRPVDEPETDQLRVTSHNSCAGEDEYDAIGRNVAAKLRHMRIDQRIIAEKLVNDILFEAQLGNLSRDSNLHV</sequence>
<reference evidence="3 4" key="1">
    <citation type="submission" date="2025-04" db="UniProtKB">
        <authorList>
            <consortium name="RefSeq"/>
        </authorList>
    </citation>
    <scope>IDENTIFICATION</scope>
</reference>
<accession>A0A6P3X026</accession>
<name>A0A6P3X026_DINQU</name>
<dbReference type="AlphaFoldDB" id="A0A6P3X026"/>
<proteinExistence type="predicted"/>
<dbReference type="RefSeq" id="XP_014471709.1">
    <property type="nucleotide sequence ID" value="XM_014616223.1"/>
</dbReference>
<evidence type="ECO:0000256" key="1">
    <source>
        <dbReference type="SAM" id="MobiDB-lite"/>
    </source>
</evidence>
<protein>
    <submittedName>
        <fullName evidence="3 4">Uncharacterized protein LOC106742878</fullName>
    </submittedName>
</protein>
<dbReference type="RefSeq" id="XP_014471711.1">
    <property type="nucleotide sequence ID" value="XM_014616225.1"/>
</dbReference>
<evidence type="ECO:0000313" key="2">
    <source>
        <dbReference type="Proteomes" id="UP000515204"/>
    </source>
</evidence>
<evidence type="ECO:0000313" key="4">
    <source>
        <dbReference type="RefSeq" id="XP_014471710.1"/>
    </source>
</evidence>
<feature type="compositionally biased region" description="Polar residues" evidence="1">
    <location>
        <begin position="25"/>
        <end position="36"/>
    </location>
</feature>
<dbReference type="GeneID" id="106742878"/>
<dbReference type="KEGG" id="dqu:106742878"/>
<gene>
    <name evidence="3 4 5" type="primary">LOC106742878</name>
</gene>